<evidence type="ECO:0000313" key="2">
    <source>
        <dbReference type="Proteomes" id="UP000037393"/>
    </source>
</evidence>
<dbReference type="AlphaFoldDB" id="A0A0L0GXW0"/>
<dbReference type="EMBL" id="JNGI01000043">
    <property type="protein sequence ID" value="KNC93757.1"/>
    <property type="molecule type" value="Genomic_DNA"/>
</dbReference>
<evidence type="ECO:0008006" key="3">
    <source>
        <dbReference type="Google" id="ProtNLM"/>
    </source>
</evidence>
<reference evidence="1 2" key="1">
    <citation type="journal article" date="2015" name="Appl. Environ. Microbiol.">
        <title>The Enterobacterium Trabulsiella odontotermitis Presents Novel Adaptations Related to Its Association with Fungus-Growing Termites.</title>
        <authorList>
            <person name="Sapountzis P."/>
            <person name="Gruntjes T."/>
            <person name="Otani S."/>
            <person name="Estevez J."/>
            <person name="da Costa R.R."/>
            <person name="Plunkett G.3rd."/>
            <person name="Perna N.T."/>
            <person name="Poulsen M."/>
        </authorList>
    </citation>
    <scope>NUCLEOTIDE SEQUENCE [LARGE SCALE GENOMIC DNA]</scope>
    <source>
        <strain evidence="1 2">12</strain>
    </source>
</reference>
<gene>
    <name evidence="1" type="ORF">GM31_18185</name>
</gene>
<dbReference type="Proteomes" id="UP000037393">
    <property type="component" value="Unassembled WGS sequence"/>
</dbReference>
<keyword evidence="2" id="KW-1185">Reference proteome</keyword>
<dbReference type="PATRIC" id="fig|379893.4.peg.3692"/>
<proteinExistence type="predicted"/>
<protein>
    <recommendedName>
        <fullName evidence="3">DUF2622 domain-containing protein</fullName>
    </recommendedName>
</protein>
<dbReference type="RefSeq" id="WP_049856884.1">
    <property type="nucleotide sequence ID" value="NZ_JNGI01000043.1"/>
</dbReference>
<comment type="caution">
    <text evidence="1">The sequence shown here is derived from an EMBL/GenBank/DDBJ whole genome shotgun (WGS) entry which is preliminary data.</text>
</comment>
<dbReference type="OrthoDB" id="330204at2"/>
<sequence length="94" mass="10696">MANFTVRVELHNASSNDYENLHERMEAADFSRTITTTSGEVYHLPNAEYSYSGNKTIEYVRDLARDTAKRVKPNPAILVTKSDGTRRWSGLDED</sequence>
<evidence type="ECO:0000313" key="1">
    <source>
        <dbReference type="EMBL" id="KNC93757.1"/>
    </source>
</evidence>
<organism evidence="1 2">
    <name type="scientific">Trabulsiella odontotermitis</name>
    <dbReference type="NCBI Taxonomy" id="379893"/>
    <lineage>
        <taxon>Bacteria</taxon>
        <taxon>Pseudomonadati</taxon>
        <taxon>Pseudomonadota</taxon>
        <taxon>Gammaproteobacteria</taxon>
        <taxon>Enterobacterales</taxon>
        <taxon>Enterobacteriaceae</taxon>
        <taxon>Trabulsiella</taxon>
    </lineage>
</organism>
<accession>A0A0L0GXW0</accession>
<name>A0A0L0GXW0_9ENTR</name>